<evidence type="ECO:0000313" key="1">
    <source>
        <dbReference type="EMBL" id="CAG8730535.1"/>
    </source>
</evidence>
<reference evidence="1" key="1">
    <citation type="submission" date="2021-06" db="EMBL/GenBank/DDBJ databases">
        <authorList>
            <person name="Kallberg Y."/>
            <person name="Tangrot J."/>
            <person name="Rosling A."/>
        </authorList>
    </citation>
    <scope>NUCLEOTIDE SEQUENCE</scope>
    <source>
        <strain evidence="1">MA461A</strain>
    </source>
</reference>
<keyword evidence="2" id="KW-1185">Reference proteome</keyword>
<organism evidence="1 2">
    <name type="scientific">Racocetra persica</name>
    <dbReference type="NCBI Taxonomy" id="160502"/>
    <lineage>
        <taxon>Eukaryota</taxon>
        <taxon>Fungi</taxon>
        <taxon>Fungi incertae sedis</taxon>
        <taxon>Mucoromycota</taxon>
        <taxon>Glomeromycotina</taxon>
        <taxon>Glomeromycetes</taxon>
        <taxon>Diversisporales</taxon>
        <taxon>Gigasporaceae</taxon>
        <taxon>Racocetra</taxon>
    </lineage>
</organism>
<dbReference type="Proteomes" id="UP000789920">
    <property type="component" value="Unassembled WGS sequence"/>
</dbReference>
<sequence>SREESFMSVNDLNEESNSNNQISIPEVFNSRSLADPHFEYVNSSAKKAIDQLYIKHNFNNDNEILKDKDTNKLNNIIFR</sequence>
<accession>A0ACA9PYZ0</accession>
<feature type="non-terminal residue" evidence="1">
    <location>
        <position position="79"/>
    </location>
</feature>
<name>A0ACA9PYZ0_9GLOM</name>
<dbReference type="EMBL" id="CAJVQC010025623">
    <property type="protein sequence ID" value="CAG8730535.1"/>
    <property type="molecule type" value="Genomic_DNA"/>
</dbReference>
<proteinExistence type="predicted"/>
<evidence type="ECO:0000313" key="2">
    <source>
        <dbReference type="Proteomes" id="UP000789920"/>
    </source>
</evidence>
<feature type="non-terminal residue" evidence="1">
    <location>
        <position position="1"/>
    </location>
</feature>
<gene>
    <name evidence="1" type="ORF">RPERSI_LOCUS12112</name>
</gene>
<comment type="caution">
    <text evidence="1">The sequence shown here is derived from an EMBL/GenBank/DDBJ whole genome shotgun (WGS) entry which is preliminary data.</text>
</comment>
<protein>
    <submittedName>
        <fullName evidence="1">24711_t:CDS:1</fullName>
    </submittedName>
</protein>